<gene>
    <name evidence="1" type="ORF">SDC9_197983</name>
</gene>
<organism evidence="1">
    <name type="scientific">bioreactor metagenome</name>
    <dbReference type="NCBI Taxonomy" id="1076179"/>
    <lineage>
        <taxon>unclassified sequences</taxon>
        <taxon>metagenomes</taxon>
        <taxon>ecological metagenomes</taxon>
    </lineage>
</organism>
<reference evidence="1" key="1">
    <citation type="submission" date="2019-08" db="EMBL/GenBank/DDBJ databases">
        <authorList>
            <person name="Kucharzyk K."/>
            <person name="Murdoch R.W."/>
            <person name="Higgins S."/>
            <person name="Loffler F."/>
        </authorList>
    </citation>
    <scope>NUCLEOTIDE SEQUENCE</scope>
</reference>
<accession>A0A645IGD9</accession>
<sequence length="59" mass="6742">MVAQHILISIEHLRIPLPHLIAAAKNGESAILINEDCAHSNALFNRIERTGFINRQRKW</sequence>
<protein>
    <submittedName>
        <fullName evidence="1">Uncharacterized protein</fullName>
    </submittedName>
</protein>
<dbReference type="AlphaFoldDB" id="A0A645IGD9"/>
<name>A0A645IGD9_9ZZZZ</name>
<comment type="caution">
    <text evidence="1">The sequence shown here is derived from an EMBL/GenBank/DDBJ whole genome shotgun (WGS) entry which is preliminary data.</text>
</comment>
<evidence type="ECO:0000313" key="1">
    <source>
        <dbReference type="EMBL" id="MPN50357.1"/>
    </source>
</evidence>
<dbReference type="EMBL" id="VSSQ01114471">
    <property type="protein sequence ID" value="MPN50357.1"/>
    <property type="molecule type" value="Genomic_DNA"/>
</dbReference>
<proteinExistence type="predicted"/>